<dbReference type="PRINTS" id="PR00455">
    <property type="entry name" value="HTHTETR"/>
</dbReference>
<dbReference type="FunFam" id="1.10.10.60:FF:000141">
    <property type="entry name" value="TetR family transcriptional regulator"/>
    <property type="match status" value="1"/>
</dbReference>
<keyword evidence="3" id="KW-0804">Transcription</keyword>
<sequence>MAGRAGTRRKVLPMMAAKENLAIQAEPRAGSPAKREQIMRAASALFLDHGFAGASMDAVAREAGVSKATVYAHFASKEDLFEAMVARGSAERFSRLLDADLDTLDVEEALRRVAHDFMGVLSAPESMKTMRVVMGEAVRLPELAARFYRAGPGRVLAALTDYLARATARGALALDDPRLAAEMFFGMIRGDFHMRRLLGLADHPDMADLARLADAAVALFLKAYRPRV</sequence>
<dbReference type="PANTHER" id="PTHR30055:SF146">
    <property type="entry name" value="HTH-TYPE TRANSCRIPTIONAL DUAL REGULATOR CECR"/>
    <property type="match status" value="1"/>
</dbReference>
<dbReference type="Gene3D" id="1.10.357.10">
    <property type="entry name" value="Tetracycline Repressor, domain 2"/>
    <property type="match status" value="1"/>
</dbReference>
<dbReference type="Gene3D" id="1.10.10.60">
    <property type="entry name" value="Homeodomain-like"/>
    <property type="match status" value="1"/>
</dbReference>
<dbReference type="InterPro" id="IPR009057">
    <property type="entry name" value="Homeodomain-like_sf"/>
</dbReference>
<evidence type="ECO:0000256" key="3">
    <source>
        <dbReference type="ARBA" id="ARBA00023163"/>
    </source>
</evidence>
<dbReference type="EMBL" id="QYUK01000011">
    <property type="protein sequence ID" value="RJF89087.1"/>
    <property type="molecule type" value="Genomic_DNA"/>
</dbReference>
<dbReference type="Pfam" id="PF00440">
    <property type="entry name" value="TetR_N"/>
    <property type="match status" value="1"/>
</dbReference>
<dbReference type="PROSITE" id="PS01081">
    <property type="entry name" value="HTH_TETR_1"/>
    <property type="match status" value="1"/>
</dbReference>
<dbReference type="SUPFAM" id="SSF46689">
    <property type="entry name" value="Homeodomain-like"/>
    <property type="match status" value="1"/>
</dbReference>
<feature type="DNA-binding region" description="H-T-H motif" evidence="4">
    <location>
        <begin position="55"/>
        <end position="74"/>
    </location>
</feature>
<evidence type="ECO:0000313" key="6">
    <source>
        <dbReference type="EMBL" id="RJF89087.1"/>
    </source>
</evidence>
<proteinExistence type="predicted"/>
<dbReference type="InterPro" id="IPR039536">
    <property type="entry name" value="TetR_C_Proteobacteria"/>
</dbReference>
<gene>
    <name evidence="6" type="ORF">D3874_20655</name>
</gene>
<reference evidence="6 7" key="1">
    <citation type="submission" date="2018-09" db="EMBL/GenBank/DDBJ databases">
        <authorList>
            <person name="Zhu H."/>
        </authorList>
    </citation>
    <scope>NUCLEOTIDE SEQUENCE [LARGE SCALE GENOMIC DNA]</scope>
    <source>
        <strain evidence="6 7">K1W22B-8</strain>
    </source>
</reference>
<dbReference type="Pfam" id="PF14246">
    <property type="entry name" value="TetR_C_7"/>
    <property type="match status" value="1"/>
</dbReference>
<keyword evidence="1" id="KW-0805">Transcription regulation</keyword>
<dbReference type="PROSITE" id="PS50977">
    <property type="entry name" value="HTH_TETR_2"/>
    <property type="match status" value="1"/>
</dbReference>
<dbReference type="AlphaFoldDB" id="A0A418WGF3"/>
<dbReference type="InterPro" id="IPR023772">
    <property type="entry name" value="DNA-bd_HTH_TetR-type_CS"/>
</dbReference>
<dbReference type="GO" id="GO:0003700">
    <property type="term" value="F:DNA-binding transcription factor activity"/>
    <property type="evidence" value="ECO:0007669"/>
    <property type="project" value="TreeGrafter"/>
</dbReference>
<accession>A0A418WGF3</accession>
<name>A0A418WGF3_9PROT</name>
<evidence type="ECO:0000256" key="2">
    <source>
        <dbReference type="ARBA" id="ARBA00023125"/>
    </source>
</evidence>
<dbReference type="Proteomes" id="UP000284605">
    <property type="component" value="Unassembled WGS sequence"/>
</dbReference>
<keyword evidence="7" id="KW-1185">Reference proteome</keyword>
<dbReference type="InterPro" id="IPR001647">
    <property type="entry name" value="HTH_TetR"/>
</dbReference>
<evidence type="ECO:0000313" key="7">
    <source>
        <dbReference type="Proteomes" id="UP000284605"/>
    </source>
</evidence>
<dbReference type="InterPro" id="IPR050109">
    <property type="entry name" value="HTH-type_TetR-like_transc_reg"/>
</dbReference>
<protein>
    <submittedName>
        <fullName evidence="6">TetR family transcriptional regulator</fullName>
    </submittedName>
</protein>
<dbReference type="GO" id="GO:0000976">
    <property type="term" value="F:transcription cis-regulatory region binding"/>
    <property type="evidence" value="ECO:0007669"/>
    <property type="project" value="TreeGrafter"/>
</dbReference>
<feature type="domain" description="HTH tetR-type" evidence="5">
    <location>
        <begin position="32"/>
        <end position="92"/>
    </location>
</feature>
<dbReference type="InterPro" id="IPR036271">
    <property type="entry name" value="Tet_transcr_reg_TetR-rel_C_sf"/>
</dbReference>
<dbReference type="SUPFAM" id="SSF48498">
    <property type="entry name" value="Tetracyclin repressor-like, C-terminal domain"/>
    <property type="match status" value="1"/>
</dbReference>
<keyword evidence="2 4" id="KW-0238">DNA-binding</keyword>
<evidence type="ECO:0000259" key="5">
    <source>
        <dbReference type="PROSITE" id="PS50977"/>
    </source>
</evidence>
<evidence type="ECO:0000256" key="1">
    <source>
        <dbReference type="ARBA" id="ARBA00023015"/>
    </source>
</evidence>
<dbReference type="PANTHER" id="PTHR30055">
    <property type="entry name" value="HTH-TYPE TRANSCRIPTIONAL REGULATOR RUTR"/>
    <property type="match status" value="1"/>
</dbReference>
<comment type="caution">
    <text evidence="6">The sequence shown here is derived from an EMBL/GenBank/DDBJ whole genome shotgun (WGS) entry which is preliminary data.</text>
</comment>
<organism evidence="6 7">
    <name type="scientific">Oleomonas cavernae</name>
    <dbReference type="NCBI Taxonomy" id="2320859"/>
    <lineage>
        <taxon>Bacteria</taxon>
        <taxon>Pseudomonadati</taxon>
        <taxon>Pseudomonadota</taxon>
        <taxon>Alphaproteobacteria</taxon>
        <taxon>Acetobacterales</taxon>
        <taxon>Acetobacteraceae</taxon>
        <taxon>Oleomonas</taxon>
    </lineage>
</organism>
<evidence type="ECO:0000256" key="4">
    <source>
        <dbReference type="PROSITE-ProRule" id="PRU00335"/>
    </source>
</evidence>